<organism evidence="1 2">
    <name type="scientific">Ambispora gerdemannii</name>
    <dbReference type="NCBI Taxonomy" id="144530"/>
    <lineage>
        <taxon>Eukaryota</taxon>
        <taxon>Fungi</taxon>
        <taxon>Fungi incertae sedis</taxon>
        <taxon>Mucoromycota</taxon>
        <taxon>Glomeromycotina</taxon>
        <taxon>Glomeromycetes</taxon>
        <taxon>Archaeosporales</taxon>
        <taxon>Ambisporaceae</taxon>
        <taxon>Ambispora</taxon>
    </lineage>
</organism>
<keyword evidence="2" id="KW-1185">Reference proteome</keyword>
<sequence>MKNNFINNNGVILLNTNKKQAKTKVEIQSIVGDQSQIEALKQQEQAIIAELSEVNKFSSKFLSEAVKAKKEKENHKVEFALKFDPAVETFTDLICQKITNQVSYLKSQLSTIQQQLSHQERIFARIEARRQGRELLTCQYKNRLGCIGVYRCDNCQEPSITQIIYKNLPAVIVSSIFPNRTFVKAIIAFM</sequence>
<dbReference type="AlphaFoldDB" id="A0A9N8VBK7"/>
<name>A0A9N8VBK7_9GLOM</name>
<protein>
    <submittedName>
        <fullName evidence="1">9088_t:CDS:1</fullName>
    </submittedName>
</protein>
<gene>
    <name evidence="1" type="ORF">AGERDE_LOCUS1665</name>
</gene>
<evidence type="ECO:0000313" key="1">
    <source>
        <dbReference type="EMBL" id="CAG8449903.1"/>
    </source>
</evidence>
<comment type="caution">
    <text evidence="1">The sequence shown here is derived from an EMBL/GenBank/DDBJ whole genome shotgun (WGS) entry which is preliminary data.</text>
</comment>
<reference evidence="1" key="1">
    <citation type="submission" date="2021-06" db="EMBL/GenBank/DDBJ databases">
        <authorList>
            <person name="Kallberg Y."/>
            <person name="Tangrot J."/>
            <person name="Rosling A."/>
        </authorList>
    </citation>
    <scope>NUCLEOTIDE SEQUENCE</scope>
    <source>
        <strain evidence="1">MT106</strain>
    </source>
</reference>
<accession>A0A9N8VBK7</accession>
<proteinExistence type="predicted"/>
<dbReference type="EMBL" id="CAJVPL010000119">
    <property type="protein sequence ID" value="CAG8449903.1"/>
    <property type="molecule type" value="Genomic_DNA"/>
</dbReference>
<evidence type="ECO:0000313" key="2">
    <source>
        <dbReference type="Proteomes" id="UP000789831"/>
    </source>
</evidence>
<dbReference type="OrthoDB" id="10450127at2759"/>
<dbReference type="Proteomes" id="UP000789831">
    <property type="component" value="Unassembled WGS sequence"/>
</dbReference>